<dbReference type="PROSITE" id="PS50208">
    <property type="entry name" value="CASPASE_P20"/>
    <property type="match status" value="1"/>
</dbReference>
<dbReference type="InterPro" id="IPR052039">
    <property type="entry name" value="Caspase-related_regulators"/>
</dbReference>
<feature type="region of interest" description="Disordered" evidence="3">
    <location>
        <begin position="1"/>
        <end position="25"/>
    </location>
</feature>
<proteinExistence type="inferred from homology"/>
<comment type="similarity">
    <text evidence="1 2">Belongs to the peptidase C14A family.</text>
</comment>
<evidence type="ECO:0000259" key="5">
    <source>
        <dbReference type="PROSITE" id="PS50208"/>
    </source>
</evidence>
<feature type="domain" description="Caspase family p10" evidence="4">
    <location>
        <begin position="156"/>
        <end position="243"/>
    </location>
</feature>
<dbReference type="InterPro" id="IPR015917">
    <property type="entry name" value="Pept_C14A"/>
</dbReference>
<keyword evidence="7" id="KW-1185">Reference proteome</keyword>
<evidence type="ECO:0000313" key="7">
    <source>
        <dbReference type="Proteomes" id="UP000242188"/>
    </source>
</evidence>
<dbReference type="GO" id="GO:0004197">
    <property type="term" value="F:cysteine-type endopeptidase activity"/>
    <property type="evidence" value="ECO:0007669"/>
    <property type="project" value="InterPro"/>
</dbReference>
<organism evidence="6 7">
    <name type="scientific">Mizuhopecten yessoensis</name>
    <name type="common">Japanese scallop</name>
    <name type="synonym">Patinopecten yessoensis</name>
    <dbReference type="NCBI Taxonomy" id="6573"/>
    <lineage>
        <taxon>Eukaryota</taxon>
        <taxon>Metazoa</taxon>
        <taxon>Spiralia</taxon>
        <taxon>Lophotrochozoa</taxon>
        <taxon>Mollusca</taxon>
        <taxon>Bivalvia</taxon>
        <taxon>Autobranchia</taxon>
        <taxon>Pteriomorphia</taxon>
        <taxon>Pectinida</taxon>
        <taxon>Pectinoidea</taxon>
        <taxon>Pectinidae</taxon>
        <taxon>Mizuhopecten</taxon>
    </lineage>
</organism>
<dbReference type="InterPro" id="IPR029030">
    <property type="entry name" value="Caspase-like_dom_sf"/>
</dbReference>
<comment type="caution">
    <text evidence="6">The sequence shown here is derived from an EMBL/GenBank/DDBJ whole genome shotgun (WGS) entry which is preliminary data.</text>
</comment>
<dbReference type="SMART" id="SM00115">
    <property type="entry name" value="CASc"/>
    <property type="match status" value="1"/>
</dbReference>
<dbReference type="Proteomes" id="UP000242188">
    <property type="component" value="Unassembled WGS sequence"/>
</dbReference>
<dbReference type="AlphaFoldDB" id="A0A210QK30"/>
<evidence type="ECO:0000256" key="1">
    <source>
        <dbReference type="ARBA" id="ARBA00010134"/>
    </source>
</evidence>
<name>A0A210QK30_MIZYE</name>
<accession>A0A210QK30</accession>
<sequence length="253" mass="29325">MSDDNKETTMQSDWEHLSPEVTPQNEAPVDEKYLKAFFGAELGWDVKYHEDCNEAEVQEHLKETRTILKDDKYNNGSFKYYCLFVAVMSHGGEEYFLTKDEKEFKYADVFSEFTNGKIPEFAGRPKVFLMQSCKGKEVQNEILSDHVREQCPILDDSDILVIWATTPGCKAFGRSSDGSFLIEVTINHFQQKFASDDVECMLSDIRRTIAYGQKYRSTPGANVPYRQMPCTWSTLTDKLYLIRYQCVLQKYPR</sequence>
<dbReference type="PROSITE" id="PS50207">
    <property type="entry name" value="CASPASE_P10"/>
    <property type="match status" value="1"/>
</dbReference>
<dbReference type="Gene3D" id="3.40.50.1460">
    <property type="match status" value="1"/>
</dbReference>
<evidence type="ECO:0000256" key="3">
    <source>
        <dbReference type="SAM" id="MobiDB-lite"/>
    </source>
</evidence>
<reference evidence="6 7" key="1">
    <citation type="journal article" date="2017" name="Nat. Ecol. Evol.">
        <title>Scallop genome provides insights into evolution of bilaterian karyotype and development.</title>
        <authorList>
            <person name="Wang S."/>
            <person name="Zhang J."/>
            <person name="Jiao W."/>
            <person name="Li J."/>
            <person name="Xun X."/>
            <person name="Sun Y."/>
            <person name="Guo X."/>
            <person name="Huan P."/>
            <person name="Dong B."/>
            <person name="Zhang L."/>
            <person name="Hu X."/>
            <person name="Sun X."/>
            <person name="Wang J."/>
            <person name="Zhao C."/>
            <person name="Wang Y."/>
            <person name="Wang D."/>
            <person name="Huang X."/>
            <person name="Wang R."/>
            <person name="Lv J."/>
            <person name="Li Y."/>
            <person name="Zhang Z."/>
            <person name="Liu B."/>
            <person name="Lu W."/>
            <person name="Hui Y."/>
            <person name="Liang J."/>
            <person name="Zhou Z."/>
            <person name="Hou R."/>
            <person name="Li X."/>
            <person name="Liu Y."/>
            <person name="Li H."/>
            <person name="Ning X."/>
            <person name="Lin Y."/>
            <person name="Zhao L."/>
            <person name="Xing Q."/>
            <person name="Dou J."/>
            <person name="Li Y."/>
            <person name="Mao J."/>
            <person name="Guo H."/>
            <person name="Dou H."/>
            <person name="Li T."/>
            <person name="Mu C."/>
            <person name="Jiang W."/>
            <person name="Fu Q."/>
            <person name="Fu X."/>
            <person name="Miao Y."/>
            <person name="Liu J."/>
            <person name="Yu Q."/>
            <person name="Li R."/>
            <person name="Liao H."/>
            <person name="Li X."/>
            <person name="Kong Y."/>
            <person name="Jiang Z."/>
            <person name="Chourrout D."/>
            <person name="Li R."/>
            <person name="Bao Z."/>
        </authorList>
    </citation>
    <scope>NUCLEOTIDE SEQUENCE [LARGE SCALE GENOMIC DNA]</scope>
    <source>
        <strain evidence="6 7">PY_sf001</strain>
    </source>
</reference>
<dbReference type="GO" id="GO:0006508">
    <property type="term" value="P:proteolysis"/>
    <property type="evidence" value="ECO:0007669"/>
    <property type="project" value="InterPro"/>
</dbReference>
<dbReference type="STRING" id="6573.A0A210QK30"/>
<dbReference type="EMBL" id="NEDP02003293">
    <property type="protein sequence ID" value="OWF49046.1"/>
    <property type="molecule type" value="Genomic_DNA"/>
</dbReference>
<dbReference type="Pfam" id="PF00656">
    <property type="entry name" value="Peptidase_C14"/>
    <property type="match status" value="1"/>
</dbReference>
<evidence type="ECO:0000256" key="2">
    <source>
        <dbReference type="RuleBase" id="RU003971"/>
    </source>
</evidence>
<dbReference type="InterPro" id="IPR002138">
    <property type="entry name" value="Pept_C14_p10"/>
</dbReference>
<dbReference type="OrthoDB" id="6097906at2759"/>
<feature type="domain" description="Caspase family p20" evidence="5">
    <location>
        <begin position="42"/>
        <end position="137"/>
    </location>
</feature>
<feature type="compositionally biased region" description="Basic and acidic residues" evidence="3">
    <location>
        <begin position="1"/>
        <end position="18"/>
    </location>
</feature>
<dbReference type="SUPFAM" id="SSF52129">
    <property type="entry name" value="Caspase-like"/>
    <property type="match status" value="1"/>
</dbReference>
<dbReference type="PRINTS" id="PR00376">
    <property type="entry name" value="IL1BCENZYME"/>
</dbReference>
<evidence type="ECO:0000259" key="4">
    <source>
        <dbReference type="PROSITE" id="PS50207"/>
    </source>
</evidence>
<evidence type="ECO:0000313" key="6">
    <source>
        <dbReference type="EMBL" id="OWF49046.1"/>
    </source>
</evidence>
<dbReference type="InterPro" id="IPR001309">
    <property type="entry name" value="Pept_C14_p20"/>
</dbReference>
<protein>
    <submittedName>
        <fullName evidence="6">Caspase-1</fullName>
    </submittedName>
</protein>
<dbReference type="InterPro" id="IPR011600">
    <property type="entry name" value="Pept_C14_caspase"/>
</dbReference>
<gene>
    <name evidence="6" type="ORF">KP79_PYT07025</name>
</gene>
<dbReference type="PANTHER" id="PTHR22576">
    <property type="entry name" value="MUCOSA ASSOCIATED LYMPHOID TISSUE LYMPHOMA TRANSLOCATION PROTEIN 1/PARACASPASE"/>
    <property type="match status" value="1"/>
</dbReference>
<dbReference type="PANTHER" id="PTHR22576:SF41">
    <property type="entry name" value="CASPASE 14, APOPTOSIS-RELATED CYSTEINE PEPTIDASE"/>
    <property type="match status" value="1"/>
</dbReference>